<dbReference type="PANTHER" id="PTHR30283:SF4">
    <property type="entry name" value="PEROXIDE STRESS RESISTANCE PROTEIN YAAA"/>
    <property type="match status" value="1"/>
</dbReference>
<dbReference type="GO" id="GO:0005829">
    <property type="term" value="C:cytosol"/>
    <property type="evidence" value="ECO:0007669"/>
    <property type="project" value="TreeGrafter"/>
</dbReference>
<name>A0A7Y0QGE6_CELFI</name>
<dbReference type="InterPro" id="IPR005583">
    <property type="entry name" value="YaaA"/>
</dbReference>
<gene>
    <name evidence="1" type="ORF">HIR71_02790</name>
</gene>
<dbReference type="Proteomes" id="UP000562124">
    <property type="component" value="Unassembled WGS sequence"/>
</dbReference>
<accession>A0A7Y0QGE6</accession>
<protein>
    <submittedName>
        <fullName evidence="1">Peroxide stress protein YaaA</fullName>
    </submittedName>
</protein>
<keyword evidence="2" id="KW-1185">Reference proteome</keyword>
<dbReference type="EMBL" id="JABCJJ010000003">
    <property type="protein sequence ID" value="NMR19155.1"/>
    <property type="molecule type" value="Genomic_DNA"/>
</dbReference>
<dbReference type="Pfam" id="PF03883">
    <property type="entry name" value="H2O2_YaaD"/>
    <property type="match status" value="1"/>
</dbReference>
<dbReference type="PANTHER" id="PTHR30283">
    <property type="entry name" value="PEROXIDE STRESS RESPONSE PROTEIN YAAA"/>
    <property type="match status" value="1"/>
</dbReference>
<reference evidence="1 2" key="1">
    <citation type="submission" date="2020-04" db="EMBL/GenBank/DDBJ databases">
        <title>Sequencing and Assembly of C. fimi.</title>
        <authorList>
            <person name="Ramsey A.R."/>
        </authorList>
    </citation>
    <scope>NUCLEOTIDE SEQUENCE [LARGE SCALE GENOMIC DNA]</scope>
    <source>
        <strain evidence="1 2">SB</strain>
    </source>
</reference>
<evidence type="ECO:0000313" key="2">
    <source>
        <dbReference type="Proteomes" id="UP000562124"/>
    </source>
</evidence>
<evidence type="ECO:0000313" key="1">
    <source>
        <dbReference type="EMBL" id="NMR19155.1"/>
    </source>
</evidence>
<dbReference type="AlphaFoldDB" id="A0A7Y0QGE6"/>
<dbReference type="GO" id="GO:0033194">
    <property type="term" value="P:response to hydroperoxide"/>
    <property type="evidence" value="ECO:0007669"/>
    <property type="project" value="TreeGrafter"/>
</dbReference>
<organism evidence="1 2">
    <name type="scientific">Cellulomonas fimi</name>
    <dbReference type="NCBI Taxonomy" id="1708"/>
    <lineage>
        <taxon>Bacteria</taxon>
        <taxon>Bacillati</taxon>
        <taxon>Actinomycetota</taxon>
        <taxon>Actinomycetes</taxon>
        <taxon>Micrococcales</taxon>
        <taxon>Cellulomonadaceae</taxon>
        <taxon>Cellulomonas</taxon>
    </lineage>
</organism>
<proteinExistence type="predicted"/>
<sequence length="265" mass="27456">MLVLLPPSEGKTAPARGAPVDLAALGAPGLTEHRSVVLDALATTSARPDAARVLGVGAGLADEVERNTRLRVASAARAASVYTGVLFAAAGLDRLPDGAARDRAHRSVRIVSALWGVLAPGDRIPAYRLSMAVDLPGVGPLAASWRPHLAAELDRRAGELVVDCRSTAYAAAWRPPTGARGWVAVSVLRELGGRRTVVSHNAKHARGELTRHLLVRSGRPPTTPEGLLAAARELVGGPLVDAELEPAPPGSHGARGPRTLTLVVA</sequence>
<comment type="caution">
    <text evidence="1">The sequence shown here is derived from an EMBL/GenBank/DDBJ whole genome shotgun (WGS) entry which is preliminary data.</text>
</comment>
<dbReference type="RefSeq" id="WP_169323236.1">
    <property type="nucleotide sequence ID" value="NZ_JABCJJ010000003.1"/>
</dbReference>